<dbReference type="RefSeq" id="YP_009001360.1">
    <property type="nucleotide sequence ID" value="NC_023423.1"/>
</dbReference>
<dbReference type="EMBL" id="KF740664">
    <property type="protein sequence ID" value="AHH02025.1"/>
    <property type="molecule type" value="Genomic_DNA"/>
</dbReference>
<proteinExistence type="predicted"/>
<accession>W5SB50</accession>
<evidence type="ECO:0000313" key="3">
    <source>
        <dbReference type="Proteomes" id="UP000202176"/>
    </source>
</evidence>
<keyword evidence="1" id="KW-0472">Membrane</keyword>
<evidence type="ECO:0000313" key="2">
    <source>
        <dbReference type="EMBL" id="AHH02025.1"/>
    </source>
</evidence>
<keyword evidence="3" id="KW-1185">Reference proteome</keyword>
<keyword evidence="1" id="KW-0812">Transmembrane</keyword>
<dbReference type="Proteomes" id="UP000202176">
    <property type="component" value="Segment"/>
</dbReference>
<name>W5SB50_9VIRU</name>
<evidence type="ECO:0000256" key="1">
    <source>
        <dbReference type="SAM" id="Phobius"/>
    </source>
</evidence>
<dbReference type="KEGG" id="vg:18266486"/>
<keyword evidence="1" id="KW-1133">Transmembrane helix</keyword>
<organism evidence="2 3">
    <name type="scientific">Pithovirus sibericum</name>
    <dbReference type="NCBI Taxonomy" id="1450746"/>
    <lineage>
        <taxon>Viruses</taxon>
        <taxon>Pithoviruses</taxon>
        <taxon>Orthopithovirinae</taxon>
        <taxon>Alphapithovirus</taxon>
        <taxon>Alphapithovirus sibericum</taxon>
    </lineage>
</organism>
<dbReference type="GeneID" id="18266486"/>
<gene>
    <name evidence="2" type="ORF">pv_459</name>
</gene>
<dbReference type="OrthoDB" id="38965at10239"/>
<reference evidence="2 3" key="1">
    <citation type="journal article" date="2014" name="Proc. Natl. Acad. Sci. U.S.A.">
        <title>Thirty-thousand-year-old distant relative of giant icosahedral DNA viruses with a pandoravirus morphology.</title>
        <authorList>
            <person name="Legendre M."/>
            <person name="Bartoli J."/>
            <person name="Shmakova L."/>
            <person name="Jeudy S."/>
            <person name="Labadie K."/>
            <person name="Adrait A."/>
            <person name="Lescot M."/>
            <person name="Poirot O."/>
            <person name="Bertaux L."/>
            <person name="Bruley C."/>
            <person name="Coute Y."/>
            <person name="Rivkina E."/>
            <person name="Abergel C."/>
            <person name="Claverie J.M."/>
        </authorList>
    </citation>
    <scope>NUCLEOTIDE SEQUENCE [LARGE SCALE GENOMIC DNA]</scope>
    <source>
        <strain evidence="2">P1084-T</strain>
    </source>
</reference>
<feature type="transmembrane region" description="Helical" evidence="1">
    <location>
        <begin position="12"/>
        <end position="36"/>
    </location>
</feature>
<evidence type="ECO:0008006" key="4">
    <source>
        <dbReference type="Google" id="ProtNLM"/>
    </source>
</evidence>
<sequence length="94" mass="10587">MKVNLPKKEMSAIQIGALLFLSVVFIILITVIVYLFRRKVFCYNGINPWCWKDWTCPSVPVGEPERCPVANAQSQAQNCLPLPNGQPGCSYAWN</sequence>
<protein>
    <recommendedName>
        <fullName evidence="4">Transmembrane protein</fullName>
    </recommendedName>
</protein>